<gene>
    <name evidence="3" type="ORF">V3H18_01135</name>
</gene>
<dbReference type="EMBL" id="JAZHYN010000002">
    <property type="protein sequence ID" value="MEF3365130.1"/>
    <property type="molecule type" value="Genomic_DNA"/>
</dbReference>
<evidence type="ECO:0000259" key="1">
    <source>
        <dbReference type="Pfam" id="PF07731"/>
    </source>
</evidence>
<organism evidence="3 4">
    <name type="scientific">Methylocystis borbori</name>
    <dbReference type="NCBI Taxonomy" id="3118750"/>
    <lineage>
        <taxon>Bacteria</taxon>
        <taxon>Pseudomonadati</taxon>
        <taxon>Pseudomonadota</taxon>
        <taxon>Alphaproteobacteria</taxon>
        <taxon>Hyphomicrobiales</taxon>
        <taxon>Methylocystaceae</taxon>
        <taxon>Methylocystis</taxon>
    </lineage>
</organism>
<evidence type="ECO:0000259" key="2">
    <source>
        <dbReference type="Pfam" id="PF07732"/>
    </source>
</evidence>
<feature type="domain" description="Plastocyanin-like" evidence="1">
    <location>
        <begin position="345"/>
        <end position="456"/>
    </location>
</feature>
<dbReference type="Pfam" id="PF07732">
    <property type="entry name" value="Cu-oxidase_3"/>
    <property type="match status" value="1"/>
</dbReference>
<dbReference type="CDD" id="cd13861">
    <property type="entry name" value="CuRO_1_CumA_like"/>
    <property type="match status" value="1"/>
</dbReference>
<dbReference type="PANTHER" id="PTHR11709">
    <property type="entry name" value="MULTI-COPPER OXIDASE"/>
    <property type="match status" value="1"/>
</dbReference>
<dbReference type="InterPro" id="IPR008972">
    <property type="entry name" value="Cupredoxin"/>
</dbReference>
<protein>
    <submittedName>
        <fullName evidence="3">Multicopper oxidase domain-containing protein</fullName>
    </submittedName>
</protein>
<evidence type="ECO:0000313" key="4">
    <source>
        <dbReference type="Proteomes" id="UP001350748"/>
    </source>
</evidence>
<dbReference type="Proteomes" id="UP001350748">
    <property type="component" value="Unassembled WGS sequence"/>
</dbReference>
<keyword evidence="4" id="KW-1185">Reference proteome</keyword>
<name>A0ABU7XCL3_9HYPH</name>
<dbReference type="RefSeq" id="WP_332080033.1">
    <property type="nucleotide sequence ID" value="NZ_JAZHYN010000002.1"/>
</dbReference>
<dbReference type="InterPro" id="IPR045087">
    <property type="entry name" value="Cu-oxidase_fam"/>
</dbReference>
<accession>A0ABU7XCL3</accession>
<dbReference type="Gene3D" id="2.60.40.420">
    <property type="entry name" value="Cupredoxins - blue copper proteins"/>
    <property type="match status" value="3"/>
</dbReference>
<dbReference type="PROSITE" id="PS51318">
    <property type="entry name" value="TAT"/>
    <property type="match status" value="1"/>
</dbReference>
<dbReference type="InterPro" id="IPR011707">
    <property type="entry name" value="Cu-oxidase-like_N"/>
</dbReference>
<dbReference type="InterPro" id="IPR006311">
    <property type="entry name" value="TAT_signal"/>
</dbReference>
<proteinExistence type="predicted"/>
<dbReference type="Pfam" id="PF07731">
    <property type="entry name" value="Cu-oxidase_2"/>
    <property type="match status" value="1"/>
</dbReference>
<dbReference type="SUPFAM" id="SSF49503">
    <property type="entry name" value="Cupredoxins"/>
    <property type="match status" value="3"/>
</dbReference>
<reference evidence="3 4" key="1">
    <citation type="submission" date="2024-02" db="EMBL/GenBank/DDBJ databases">
        <authorList>
            <person name="Grouzdev D."/>
        </authorList>
    </citation>
    <scope>NUCLEOTIDE SEQUENCE [LARGE SCALE GENOMIC DNA]</scope>
    <source>
        <strain evidence="3 4">9N</strain>
    </source>
</reference>
<dbReference type="InterPro" id="IPR011706">
    <property type="entry name" value="Cu-oxidase_C"/>
</dbReference>
<sequence>MSRALSRPFSRRALLSGVAATLATIPARSEPAPAGLRALEARPGKARLSGATETDILGFDGATPGPILRYRQGDELAIRFLNRLDRLPATVHWHGLRGDNAMEGVAPLTQAAVAPGGAFDYRRKLADPGLFCYRPSVYGETPELMGRGLKGLLLVEEPTPLPADADLLLVLDDWRLDDKGQIAGPFDDPAAARGVGRIGPLLCVNGKQAPAERQFQPGARVRLRLANLANARIMILSLLGAQPFVIAIDSQPCEAFEPIKRSIPVAPGARFELMFDMPEQEGAKASLVLRGQNGEDRELLVAEARGAKTGKRPPIAAAPPNPTLPAEIPLAKAKKVDLVIEPRKGEARGPAWTINGAATKAYEGPPLFRVARGTPVTLGFINKSPSPLAMHAHGQCMRLLHDLDDGWEPYWRNGVIIPPGKTKHAAFVAESPGKWAIHDDILEHEAGGLATWFEVD</sequence>
<comment type="caution">
    <text evidence="3">The sequence shown here is derived from an EMBL/GenBank/DDBJ whole genome shotgun (WGS) entry which is preliminary data.</text>
</comment>
<feature type="domain" description="Plastocyanin-like" evidence="2">
    <location>
        <begin position="44"/>
        <end position="158"/>
    </location>
</feature>
<evidence type="ECO:0000313" key="3">
    <source>
        <dbReference type="EMBL" id="MEF3365130.1"/>
    </source>
</evidence>